<reference evidence="1" key="1">
    <citation type="journal article" date="2021" name="Proc. Natl. Acad. Sci. U.S.A.">
        <title>A Catalog of Tens of Thousands of Viruses from Human Metagenomes Reveals Hidden Associations with Chronic Diseases.</title>
        <authorList>
            <person name="Tisza M.J."/>
            <person name="Buck C.B."/>
        </authorList>
    </citation>
    <scope>NUCLEOTIDE SEQUENCE</scope>
    <source>
        <strain evidence="1">CtKS020</strain>
    </source>
</reference>
<organism evidence="1">
    <name type="scientific">Podoviridae sp. ctKS020</name>
    <dbReference type="NCBI Taxonomy" id="2826552"/>
    <lineage>
        <taxon>Viruses</taxon>
        <taxon>Duplodnaviria</taxon>
        <taxon>Heunggongvirae</taxon>
        <taxon>Uroviricota</taxon>
        <taxon>Caudoviricetes</taxon>
    </lineage>
</organism>
<name>A0A8S5QSL3_9CAUD</name>
<accession>A0A8S5QSL3</accession>
<evidence type="ECO:0000313" key="1">
    <source>
        <dbReference type="EMBL" id="DAE22279.1"/>
    </source>
</evidence>
<proteinExistence type="predicted"/>
<dbReference type="EMBL" id="BK015730">
    <property type="protein sequence ID" value="DAE22279.1"/>
    <property type="molecule type" value="Genomic_DNA"/>
</dbReference>
<protein>
    <submittedName>
        <fullName evidence="1">Uncharacterized protein</fullName>
    </submittedName>
</protein>
<sequence length="115" mass="12511">MSKRYFIVIPTHKEPYLKGFSSKEKAFELVNSKIGMVVKADACDSFNVSAIVLSTGAVKKKTLEVNDRATYFAVLPSAEDNIYGTAIIAGGESLEDMCGLCLETAEKILAEIKNL</sequence>